<reference evidence="7" key="1">
    <citation type="submission" date="2019-11" db="EMBL/GenBank/DDBJ databases">
        <authorList>
            <person name="Liu Y."/>
            <person name="Hou J."/>
            <person name="Li T.-Q."/>
            <person name="Guan C.-H."/>
            <person name="Wu X."/>
            <person name="Wu H.-Z."/>
            <person name="Ling F."/>
            <person name="Zhang R."/>
            <person name="Shi X.-G."/>
            <person name="Ren J.-P."/>
            <person name="Chen E.-F."/>
            <person name="Sun J.-M."/>
        </authorList>
    </citation>
    <scope>NUCLEOTIDE SEQUENCE</scope>
    <source>
        <strain evidence="7">Adult_tree_wgs_1</strain>
        <tissue evidence="7">Leaves</tissue>
    </source>
</reference>
<keyword evidence="8" id="KW-1185">Reference proteome</keyword>
<dbReference type="OrthoDB" id="1666376at2759"/>
<dbReference type="GO" id="GO:0003677">
    <property type="term" value="F:DNA binding"/>
    <property type="evidence" value="ECO:0007669"/>
    <property type="project" value="UniProtKB-KW"/>
</dbReference>
<feature type="domain" description="TF-B3" evidence="6">
    <location>
        <begin position="10"/>
        <end position="103"/>
    </location>
</feature>
<name>A0A834LAT3_RHOSS</name>
<gene>
    <name evidence="7" type="ORF">RHSIM_Rhsim10G0125600</name>
</gene>
<comment type="caution">
    <text evidence="7">The sequence shown here is derived from an EMBL/GenBank/DDBJ whole genome shotgun (WGS) entry which is preliminary data.</text>
</comment>
<evidence type="ECO:0000256" key="4">
    <source>
        <dbReference type="ARBA" id="ARBA00023163"/>
    </source>
</evidence>
<evidence type="ECO:0000259" key="6">
    <source>
        <dbReference type="PROSITE" id="PS50863"/>
    </source>
</evidence>
<dbReference type="InterPro" id="IPR050655">
    <property type="entry name" value="Plant_B3_domain"/>
</dbReference>
<dbReference type="PANTHER" id="PTHR31920">
    <property type="entry name" value="B3 DOMAIN-CONTAINING"/>
    <property type="match status" value="1"/>
</dbReference>
<sequence length="305" mass="34843">MSRRPSFRNKEFFKVYLPDQSSQRMRVPPAFVKLLNGAIPNKAILKDLGGKFWHIEMEEAENGVFFKDGWQRFVSDHSLELGNFLAFTYDGDTSFDVKIFGTNGCMKEEALGDQCINKGPSTVEKIKIHVKVEKESEGHTCPLLSRCKRKYAGVAMKKFEKYNVTGSDEESRRRSPRIIASQTVEQPGAIETSDFSLLKNPHFIASVCQSRAFRVSFPRKFLAETGIKMDPKMSLRDDHGKLWPISIYHDSDGRASFGKGWGDFRNHHKLGVPTNNRCAFEFLLRRGRRRVCREIAVHIPHAKGK</sequence>
<evidence type="ECO:0000313" key="8">
    <source>
        <dbReference type="Proteomes" id="UP000626092"/>
    </source>
</evidence>
<organism evidence="7 8">
    <name type="scientific">Rhododendron simsii</name>
    <name type="common">Sims's rhododendron</name>
    <dbReference type="NCBI Taxonomy" id="118357"/>
    <lineage>
        <taxon>Eukaryota</taxon>
        <taxon>Viridiplantae</taxon>
        <taxon>Streptophyta</taxon>
        <taxon>Embryophyta</taxon>
        <taxon>Tracheophyta</taxon>
        <taxon>Spermatophyta</taxon>
        <taxon>Magnoliopsida</taxon>
        <taxon>eudicotyledons</taxon>
        <taxon>Gunneridae</taxon>
        <taxon>Pentapetalae</taxon>
        <taxon>asterids</taxon>
        <taxon>Ericales</taxon>
        <taxon>Ericaceae</taxon>
        <taxon>Ericoideae</taxon>
        <taxon>Rhodoreae</taxon>
        <taxon>Rhododendron</taxon>
    </lineage>
</organism>
<dbReference type="EMBL" id="WJXA01000010">
    <property type="protein sequence ID" value="KAF7130588.1"/>
    <property type="molecule type" value="Genomic_DNA"/>
</dbReference>
<accession>A0A834LAT3</accession>
<comment type="subcellular location">
    <subcellularLocation>
        <location evidence="1">Nucleus</location>
    </subcellularLocation>
</comment>
<dbReference type="SUPFAM" id="SSF101936">
    <property type="entry name" value="DNA-binding pseudobarrel domain"/>
    <property type="match status" value="2"/>
</dbReference>
<keyword evidence="2" id="KW-0805">Transcription regulation</keyword>
<dbReference type="InterPro" id="IPR003340">
    <property type="entry name" value="B3_DNA-bd"/>
</dbReference>
<feature type="domain" description="TF-B3" evidence="6">
    <location>
        <begin position="200"/>
        <end position="303"/>
    </location>
</feature>
<dbReference type="GO" id="GO:0005634">
    <property type="term" value="C:nucleus"/>
    <property type="evidence" value="ECO:0007669"/>
    <property type="project" value="UniProtKB-SubCell"/>
</dbReference>
<dbReference type="PANTHER" id="PTHR31920:SF135">
    <property type="entry name" value="B3 DOMAIN-CONTAINING PROTEIN OS03G0621600-RELATED"/>
    <property type="match status" value="1"/>
</dbReference>
<evidence type="ECO:0000256" key="3">
    <source>
        <dbReference type="ARBA" id="ARBA00023125"/>
    </source>
</evidence>
<keyword evidence="4" id="KW-0804">Transcription</keyword>
<proteinExistence type="predicted"/>
<dbReference type="Pfam" id="PF02362">
    <property type="entry name" value="B3"/>
    <property type="match status" value="2"/>
</dbReference>
<dbReference type="AlphaFoldDB" id="A0A834LAT3"/>
<dbReference type="CDD" id="cd10017">
    <property type="entry name" value="B3_DNA"/>
    <property type="match status" value="2"/>
</dbReference>
<keyword evidence="3" id="KW-0238">DNA-binding</keyword>
<protein>
    <recommendedName>
        <fullName evidence="6">TF-B3 domain-containing protein</fullName>
    </recommendedName>
</protein>
<dbReference type="InterPro" id="IPR015300">
    <property type="entry name" value="DNA-bd_pseudobarrel_sf"/>
</dbReference>
<evidence type="ECO:0000313" key="7">
    <source>
        <dbReference type="EMBL" id="KAF7130588.1"/>
    </source>
</evidence>
<dbReference type="SMART" id="SM01019">
    <property type="entry name" value="B3"/>
    <property type="match status" value="2"/>
</dbReference>
<evidence type="ECO:0000256" key="5">
    <source>
        <dbReference type="ARBA" id="ARBA00023242"/>
    </source>
</evidence>
<dbReference type="PROSITE" id="PS50863">
    <property type="entry name" value="B3"/>
    <property type="match status" value="2"/>
</dbReference>
<keyword evidence="5" id="KW-0539">Nucleus</keyword>
<evidence type="ECO:0000256" key="2">
    <source>
        <dbReference type="ARBA" id="ARBA00023015"/>
    </source>
</evidence>
<dbReference type="Gene3D" id="2.40.330.10">
    <property type="entry name" value="DNA-binding pseudobarrel domain"/>
    <property type="match status" value="2"/>
</dbReference>
<evidence type="ECO:0000256" key="1">
    <source>
        <dbReference type="ARBA" id="ARBA00004123"/>
    </source>
</evidence>
<dbReference type="Proteomes" id="UP000626092">
    <property type="component" value="Unassembled WGS sequence"/>
</dbReference>